<dbReference type="PANTHER" id="PTHR33265:SF26">
    <property type="entry name" value="OS06G0554600 PROTEIN"/>
    <property type="match status" value="1"/>
</dbReference>
<dbReference type="EMBL" id="JBCNJP010000023">
    <property type="protein sequence ID" value="KAK9058018.1"/>
    <property type="molecule type" value="Genomic_DNA"/>
</dbReference>
<proteinExistence type="predicted"/>
<dbReference type="InterPro" id="IPR008480">
    <property type="entry name" value="DUF761_pln"/>
</dbReference>
<comment type="caution">
    <text evidence="1">The sequence shown here is derived from an EMBL/GenBank/DDBJ whole genome shotgun (WGS) entry which is preliminary data.</text>
</comment>
<evidence type="ECO:0000313" key="1">
    <source>
        <dbReference type="EMBL" id="KAK9058018.1"/>
    </source>
</evidence>
<reference evidence="1 2" key="1">
    <citation type="submission" date="2024-04" db="EMBL/GenBank/DDBJ databases">
        <title>The reference genome of an endangered Asteraceae, Deinandra increscens subsp. villosa, native to the Central Coast of California.</title>
        <authorList>
            <person name="Guilliams M."/>
            <person name="Hasenstab-Lehman K."/>
            <person name="Meyer R."/>
            <person name="Mcevoy S."/>
        </authorList>
    </citation>
    <scope>NUCLEOTIDE SEQUENCE [LARGE SCALE GENOMIC DNA]</scope>
    <source>
        <tissue evidence="1">Leaf</tissue>
    </source>
</reference>
<keyword evidence="2" id="KW-1185">Reference proteome</keyword>
<name>A0AAP0GPF4_9ASTR</name>
<accession>A0AAP0GPF4</accession>
<organism evidence="1 2">
    <name type="scientific">Deinandra increscens subsp. villosa</name>
    <dbReference type="NCBI Taxonomy" id="3103831"/>
    <lineage>
        <taxon>Eukaryota</taxon>
        <taxon>Viridiplantae</taxon>
        <taxon>Streptophyta</taxon>
        <taxon>Embryophyta</taxon>
        <taxon>Tracheophyta</taxon>
        <taxon>Spermatophyta</taxon>
        <taxon>Magnoliopsida</taxon>
        <taxon>eudicotyledons</taxon>
        <taxon>Gunneridae</taxon>
        <taxon>Pentapetalae</taxon>
        <taxon>asterids</taxon>
        <taxon>campanulids</taxon>
        <taxon>Asterales</taxon>
        <taxon>Asteraceae</taxon>
        <taxon>Asteroideae</taxon>
        <taxon>Heliantheae alliance</taxon>
        <taxon>Madieae</taxon>
        <taxon>Madiinae</taxon>
        <taxon>Deinandra</taxon>
    </lineage>
</organism>
<evidence type="ECO:0000313" key="2">
    <source>
        <dbReference type="Proteomes" id="UP001408789"/>
    </source>
</evidence>
<gene>
    <name evidence="1" type="ORF">SSX86_022858</name>
</gene>
<dbReference type="AlphaFoldDB" id="A0AAP0GPF4"/>
<dbReference type="PANTHER" id="PTHR33265">
    <property type="entry name" value="AVR9/CF-9 RAPIDLY ELICITED PROTEIN-RELATED"/>
    <property type="match status" value="1"/>
</dbReference>
<dbReference type="Proteomes" id="UP001408789">
    <property type="component" value="Unassembled WGS sequence"/>
</dbReference>
<protein>
    <submittedName>
        <fullName evidence="1">Uncharacterized protein</fullName>
    </submittedName>
</protein>
<dbReference type="Pfam" id="PF05553">
    <property type="entry name" value="DUF761"/>
    <property type="match status" value="1"/>
</dbReference>
<sequence>MEIESSNTAPIMSNKLWNKVQIALYMLRKTLTKTKLLVDLHIRLKDGQLARKAFTTPLLQHHYTAIRCGGCTSNNIDRLVISPQKHKLQSSHDSSKIERVVFEMSNNGCVAIEPPLLQGLSAAVSGEDEEVDKAAEAFINNFYKQLRQQHITCVESPSPNHLWAQ</sequence>